<sequence length="20" mass="2335">MIQNTLNHTAWVFKCNVPFA</sequence>
<organism evidence="1">
    <name type="scientific">Anguilla anguilla</name>
    <name type="common">European freshwater eel</name>
    <name type="synonym">Muraena anguilla</name>
    <dbReference type="NCBI Taxonomy" id="7936"/>
    <lineage>
        <taxon>Eukaryota</taxon>
        <taxon>Metazoa</taxon>
        <taxon>Chordata</taxon>
        <taxon>Craniata</taxon>
        <taxon>Vertebrata</taxon>
        <taxon>Euteleostomi</taxon>
        <taxon>Actinopterygii</taxon>
        <taxon>Neopterygii</taxon>
        <taxon>Teleostei</taxon>
        <taxon>Anguilliformes</taxon>
        <taxon>Anguillidae</taxon>
        <taxon>Anguilla</taxon>
    </lineage>
</organism>
<reference evidence="1" key="1">
    <citation type="submission" date="2014-11" db="EMBL/GenBank/DDBJ databases">
        <authorList>
            <person name="Amaro Gonzalez C."/>
        </authorList>
    </citation>
    <scope>NUCLEOTIDE SEQUENCE</scope>
</reference>
<dbReference type="EMBL" id="GBXM01063982">
    <property type="protein sequence ID" value="JAH44595.1"/>
    <property type="molecule type" value="Transcribed_RNA"/>
</dbReference>
<protein>
    <submittedName>
        <fullName evidence="1">Uncharacterized protein</fullName>
    </submittedName>
</protein>
<proteinExistence type="predicted"/>
<dbReference type="AlphaFoldDB" id="A0A0E9SVB5"/>
<accession>A0A0E9SVB5</accession>
<evidence type="ECO:0000313" key="1">
    <source>
        <dbReference type="EMBL" id="JAH44595.1"/>
    </source>
</evidence>
<name>A0A0E9SVB5_ANGAN</name>
<reference evidence="1" key="2">
    <citation type="journal article" date="2015" name="Fish Shellfish Immunol.">
        <title>Early steps in the European eel (Anguilla anguilla)-Vibrio vulnificus interaction in the gills: Role of the RtxA13 toxin.</title>
        <authorList>
            <person name="Callol A."/>
            <person name="Pajuelo D."/>
            <person name="Ebbesson L."/>
            <person name="Teles M."/>
            <person name="MacKenzie S."/>
            <person name="Amaro C."/>
        </authorList>
    </citation>
    <scope>NUCLEOTIDE SEQUENCE</scope>
</reference>